<evidence type="ECO:0000259" key="5">
    <source>
        <dbReference type="SMART" id="SM00089"/>
    </source>
</evidence>
<keyword evidence="2" id="KW-1015">Disulfide bond</keyword>
<keyword evidence="1" id="KW-0611">Plant defense</keyword>
<evidence type="ECO:0000256" key="2">
    <source>
        <dbReference type="ARBA" id="ARBA00023157"/>
    </source>
</evidence>
<dbReference type="InterPro" id="IPR000601">
    <property type="entry name" value="PKD_dom"/>
</dbReference>
<comment type="caution">
    <text evidence="7">The sequence shown here is derived from an EMBL/GenBank/DDBJ whole genome shotgun (WGS) entry which is preliminary data.</text>
</comment>
<dbReference type="InterPro" id="IPR023346">
    <property type="entry name" value="Lysozyme-like_dom_sf"/>
</dbReference>
<dbReference type="GO" id="GO:0006032">
    <property type="term" value="P:chitin catabolic process"/>
    <property type="evidence" value="ECO:0007669"/>
    <property type="project" value="InterPro"/>
</dbReference>
<dbReference type="AlphaFoldDB" id="A0AAE4DYF8"/>
<dbReference type="RefSeq" id="WP_310822466.1">
    <property type="nucleotide sequence ID" value="NZ_JALLIR010000001.1"/>
</dbReference>
<dbReference type="PROSITE" id="PS51257">
    <property type="entry name" value="PROKAR_LIPOPROTEIN"/>
    <property type="match status" value="1"/>
</dbReference>
<gene>
    <name evidence="7" type="ORF">MX989_16605</name>
</gene>
<dbReference type="SMART" id="SM00495">
    <property type="entry name" value="ChtBD3"/>
    <property type="match status" value="1"/>
</dbReference>
<dbReference type="PANTHER" id="PTHR22595">
    <property type="entry name" value="CHITINASE-RELATED"/>
    <property type="match status" value="1"/>
</dbReference>
<evidence type="ECO:0000313" key="7">
    <source>
        <dbReference type="EMBL" id="MDR9947699.1"/>
    </source>
</evidence>
<keyword evidence="4" id="KW-0732">Signal</keyword>
<dbReference type="Gene3D" id="3.30.20.10">
    <property type="entry name" value="Endochitinase, domain 2"/>
    <property type="match status" value="1"/>
</dbReference>
<evidence type="ECO:0000256" key="1">
    <source>
        <dbReference type="ARBA" id="ARBA00022821"/>
    </source>
</evidence>
<dbReference type="SMART" id="SM00089">
    <property type="entry name" value="PKD"/>
    <property type="match status" value="1"/>
</dbReference>
<dbReference type="GO" id="GO:0005975">
    <property type="term" value="P:carbohydrate metabolic process"/>
    <property type="evidence" value="ECO:0007669"/>
    <property type="project" value="InterPro"/>
</dbReference>
<protein>
    <submittedName>
        <fullName evidence="7">PKD domain-containing protein</fullName>
    </submittedName>
</protein>
<feature type="domain" description="Chitin-binding type-3" evidence="6">
    <location>
        <begin position="585"/>
        <end position="636"/>
    </location>
</feature>
<dbReference type="GO" id="GO:0030246">
    <property type="term" value="F:carbohydrate binding"/>
    <property type="evidence" value="ECO:0007669"/>
    <property type="project" value="InterPro"/>
</dbReference>
<dbReference type="GO" id="GO:0004568">
    <property type="term" value="F:chitinase activity"/>
    <property type="evidence" value="ECO:0007669"/>
    <property type="project" value="InterPro"/>
</dbReference>
<dbReference type="InterPro" id="IPR013783">
    <property type="entry name" value="Ig-like_fold"/>
</dbReference>
<dbReference type="Gene3D" id="2.60.40.10">
    <property type="entry name" value="Immunoglobulins"/>
    <property type="match status" value="1"/>
</dbReference>
<dbReference type="GO" id="GO:0006952">
    <property type="term" value="P:defense response"/>
    <property type="evidence" value="ECO:0007669"/>
    <property type="project" value="UniProtKB-KW"/>
</dbReference>
<dbReference type="Gene3D" id="2.10.10.20">
    <property type="entry name" value="Carbohydrate-binding module superfamily 5/12"/>
    <property type="match status" value="1"/>
</dbReference>
<dbReference type="EMBL" id="JALLIR010000001">
    <property type="protein sequence ID" value="MDR9947699.1"/>
    <property type="molecule type" value="Genomic_DNA"/>
</dbReference>
<dbReference type="Pfam" id="PF18911">
    <property type="entry name" value="PKD_4"/>
    <property type="match status" value="1"/>
</dbReference>
<evidence type="ECO:0000259" key="6">
    <source>
        <dbReference type="SMART" id="SM00495"/>
    </source>
</evidence>
<dbReference type="SUPFAM" id="SSF53955">
    <property type="entry name" value="Lysozyme-like"/>
    <property type="match status" value="1"/>
</dbReference>
<dbReference type="InterPro" id="IPR035986">
    <property type="entry name" value="PKD_dom_sf"/>
</dbReference>
<dbReference type="Proteomes" id="UP001185068">
    <property type="component" value="Unassembled WGS sequence"/>
</dbReference>
<name>A0AAE4DYF8_9ENTR</name>
<dbReference type="CDD" id="cd00325">
    <property type="entry name" value="chitinase_GH19"/>
    <property type="match status" value="1"/>
</dbReference>
<dbReference type="Pfam" id="PF00182">
    <property type="entry name" value="Glyco_hydro_19"/>
    <property type="match status" value="1"/>
</dbReference>
<feature type="signal peptide" evidence="4">
    <location>
        <begin position="1"/>
        <end position="23"/>
    </location>
</feature>
<accession>A0AAE4DYF8</accession>
<dbReference type="GO" id="GO:0016998">
    <property type="term" value="P:cell wall macromolecule catabolic process"/>
    <property type="evidence" value="ECO:0007669"/>
    <property type="project" value="InterPro"/>
</dbReference>
<dbReference type="InterPro" id="IPR022409">
    <property type="entry name" value="PKD/Chitinase_dom"/>
</dbReference>
<dbReference type="SUPFAM" id="SSF49299">
    <property type="entry name" value="PKD domain"/>
    <property type="match status" value="1"/>
</dbReference>
<dbReference type="Gene3D" id="1.10.530.10">
    <property type="match status" value="1"/>
</dbReference>
<organism evidence="7 8">
    <name type="scientific">Enterobacter sichuanensis</name>
    <dbReference type="NCBI Taxonomy" id="2071710"/>
    <lineage>
        <taxon>Bacteria</taxon>
        <taxon>Pseudomonadati</taxon>
        <taxon>Pseudomonadota</taxon>
        <taxon>Gammaproteobacteria</taxon>
        <taxon>Enterobacterales</taxon>
        <taxon>Enterobacteriaceae</taxon>
        <taxon>Enterobacter</taxon>
        <taxon>Enterobacter cloacae complex</taxon>
    </lineage>
</organism>
<feature type="compositionally biased region" description="Polar residues" evidence="3">
    <location>
        <begin position="442"/>
        <end position="475"/>
    </location>
</feature>
<reference evidence="7" key="1">
    <citation type="submission" date="2022-11" db="EMBL/GenBank/DDBJ databases">
        <title>blaNDM-1 and qnrB1 co-producing ST413 Enterobacter.</title>
        <authorList>
            <person name="Halder G."/>
            <person name="Chaudhuri B."/>
            <person name="Dutta S."/>
        </authorList>
    </citation>
    <scope>NUCLEOTIDE SEQUENCE</scope>
    <source>
        <strain evidence="7">PEER684</strain>
    </source>
</reference>
<evidence type="ECO:0000256" key="3">
    <source>
        <dbReference type="SAM" id="MobiDB-lite"/>
    </source>
</evidence>
<dbReference type="FunFam" id="3.30.20.10:FF:000003">
    <property type="entry name" value="Chitinase"/>
    <property type="match status" value="1"/>
</dbReference>
<dbReference type="InterPro" id="IPR003610">
    <property type="entry name" value="CBM5/12"/>
</dbReference>
<dbReference type="PANTHER" id="PTHR22595:SF79">
    <property type="entry name" value="CHITINASE 12"/>
    <property type="match status" value="1"/>
</dbReference>
<sequence>MNKRTLLSVLIAGACVAPVIAQATMLKADNSEPYTMKASDLAKKEKALTDFPLMKSVKDTIRTLDNASVEQIEPGRAANPDNVKRVEGILKESDWEYLFPLRAKDYSYSNFLKAVGKFPALCDTYKDGRNSDAICRKELATMFAHFAQETGGHESWRPEAEWRQALVYVREMGWSEGQKGGYNGECNTSVWQGHEWRQALVYVREMGWSEGQKGGYNGECNTSVWQGQTWPCGKDKDGDFLSYFGRGAKQLSYNYNYGPFSEAMYGDVRTLLDKPELVADTWLNLASAIFFFAYPQPPKPSMLQVIDGTWQPNDHDKANGLVPGFGVTTQIINGGVECGGPTEIAQSQNRIKYYKEFANYLKVPVPADEVLGCANMKQFDEGGAGALKIYWEQDWGWSADTPDGKTYACQLVGYQTPFSAFKDGDYTKCVQKFFNVKIVNDDGSNVNPADNTPADNTPADNTPADNTPADNTPADNTPAPVNHAPVAQIAGPIGAVEAGAQVSLSAEGSTDEDGNQLTYTWRSQDGQTVTGQDKAVITFTAPEAATAKQYEVSLTVSDGELSSTTTYLLNVKAKAATPSQDEGTYPAWSANSKYSAGDIVNNHGKLFQCKPFPYSGWCNNAPAYYEPGAGLAWSEAWTAL</sequence>
<feature type="chain" id="PRO_5042009926" evidence="4">
    <location>
        <begin position="24"/>
        <end position="640"/>
    </location>
</feature>
<evidence type="ECO:0000256" key="4">
    <source>
        <dbReference type="SAM" id="SignalP"/>
    </source>
</evidence>
<evidence type="ECO:0000313" key="8">
    <source>
        <dbReference type="Proteomes" id="UP001185068"/>
    </source>
</evidence>
<dbReference type="CDD" id="cd00146">
    <property type="entry name" value="PKD"/>
    <property type="match status" value="1"/>
</dbReference>
<dbReference type="InterPro" id="IPR000726">
    <property type="entry name" value="Glyco_hydro_19_cat"/>
</dbReference>
<feature type="domain" description="PKD/Chitinase" evidence="5">
    <location>
        <begin position="486"/>
        <end position="574"/>
    </location>
</feature>
<feature type="region of interest" description="Disordered" evidence="3">
    <location>
        <begin position="441"/>
        <end position="484"/>
    </location>
</feature>
<dbReference type="GO" id="GO:0005576">
    <property type="term" value="C:extracellular region"/>
    <property type="evidence" value="ECO:0007669"/>
    <property type="project" value="InterPro"/>
</dbReference>
<proteinExistence type="predicted"/>